<comment type="caution">
    <text evidence="2">The sequence shown here is derived from an EMBL/GenBank/DDBJ whole genome shotgun (WGS) entry which is preliminary data.</text>
</comment>
<dbReference type="InterPro" id="IPR050490">
    <property type="entry name" value="Bact_solute-bd_prot1"/>
</dbReference>
<organism evidence="2 3">
    <name type="scientific">Lederbergia ruris</name>
    <dbReference type="NCBI Taxonomy" id="217495"/>
    <lineage>
        <taxon>Bacteria</taxon>
        <taxon>Bacillati</taxon>
        <taxon>Bacillota</taxon>
        <taxon>Bacilli</taxon>
        <taxon>Bacillales</taxon>
        <taxon>Bacillaceae</taxon>
        <taxon>Lederbergia</taxon>
    </lineage>
</organism>
<accession>A0ABQ4KFU5</accession>
<dbReference type="PANTHER" id="PTHR43649">
    <property type="entry name" value="ARABINOSE-BINDING PROTEIN-RELATED"/>
    <property type="match status" value="1"/>
</dbReference>
<dbReference type="InterPro" id="IPR006059">
    <property type="entry name" value="SBP"/>
</dbReference>
<gene>
    <name evidence="2" type="primary">ABC-SBP_2</name>
    <name evidence="2" type="ORF">J8TS2_06280</name>
</gene>
<feature type="chain" id="PRO_5046338569" evidence="1">
    <location>
        <begin position="21"/>
        <end position="457"/>
    </location>
</feature>
<dbReference type="RefSeq" id="WP_158320617.1">
    <property type="nucleotide sequence ID" value="NZ_BORB01000003.1"/>
</dbReference>
<sequence>MKKFSILIVALLLIVSGCSGKEADGSGGGGKKKGKKDVITVWTYPHYRENEETGQQSYEDDLIELIKEVEEENPDIKVEHEILSWEEGPKKFDVALNSGNPPDIFFSVMETKFIDTGLAVPLDDYMTDEDLEDMEQFAIDNFSTDDKLWAISQWISIHTWGGNRKLMEEAGADVDKIMKDGWTWQEFYEIAEKISKMKNKDGKKIYGFATAGDTETYEHLMRNNGVLRTVDEDGKFHWDGDKAIETMNFMKKMMDEGVMPKETAGFDAQKVIDMFGDIEVGIYGRTGPYQVRFNDNRNEEIDAGKIDGEKIDFVLLPFPHNEGEKEVATGGGGGMWLFKQKKYKGDEHTENAAKVLKHLTGTKSSIAAATMFIPPARKSGQEMYADLLQLETENGQFIQRTLDYVVPGAKLDPDLAQKYAQLKNDGITPKFQGFISGELTPEEAVEQWTKVADQLLE</sequence>
<evidence type="ECO:0000256" key="1">
    <source>
        <dbReference type="SAM" id="SignalP"/>
    </source>
</evidence>
<proteinExistence type="predicted"/>
<dbReference type="Proteomes" id="UP000679950">
    <property type="component" value="Unassembled WGS sequence"/>
</dbReference>
<dbReference type="PROSITE" id="PS51257">
    <property type="entry name" value="PROKAR_LIPOPROTEIN"/>
    <property type="match status" value="1"/>
</dbReference>
<keyword evidence="1" id="KW-0732">Signal</keyword>
<name>A0ABQ4KFU5_9BACI</name>
<evidence type="ECO:0000313" key="2">
    <source>
        <dbReference type="EMBL" id="GIN56309.1"/>
    </source>
</evidence>
<evidence type="ECO:0000313" key="3">
    <source>
        <dbReference type="Proteomes" id="UP000679950"/>
    </source>
</evidence>
<reference evidence="2 3" key="1">
    <citation type="submission" date="2021-03" db="EMBL/GenBank/DDBJ databases">
        <title>Antimicrobial resistance genes in bacteria isolated from Japanese honey, and their potential for conferring macrolide and lincosamide resistance in the American foulbrood pathogen Paenibacillus larvae.</title>
        <authorList>
            <person name="Okamoto M."/>
            <person name="Kumagai M."/>
            <person name="Kanamori H."/>
            <person name="Takamatsu D."/>
        </authorList>
    </citation>
    <scope>NUCLEOTIDE SEQUENCE [LARGE SCALE GENOMIC DNA]</scope>
    <source>
        <strain evidence="2 3">J8TS2</strain>
    </source>
</reference>
<protein>
    <submittedName>
        <fullName evidence="2">Sugar ABC transporter substrate-binding protein</fullName>
    </submittedName>
</protein>
<feature type="signal peptide" evidence="1">
    <location>
        <begin position="1"/>
        <end position="20"/>
    </location>
</feature>
<dbReference type="SUPFAM" id="SSF53850">
    <property type="entry name" value="Periplasmic binding protein-like II"/>
    <property type="match status" value="1"/>
</dbReference>
<keyword evidence="3" id="KW-1185">Reference proteome</keyword>
<dbReference type="Gene3D" id="3.40.190.10">
    <property type="entry name" value="Periplasmic binding protein-like II"/>
    <property type="match status" value="1"/>
</dbReference>
<dbReference type="Pfam" id="PF01547">
    <property type="entry name" value="SBP_bac_1"/>
    <property type="match status" value="1"/>
</dbReference>
<dbReference type="EMBL" id="BORB01000003">
    <property type="protein sequence ID" value="GIN56309.1"/>
    <property type="molecule type" value="Genomic_DNA"/>
</dbReference>
<dbReference type="PANTHER" id="PTHR43649:SF12">
    <property type="entry name" value="DIACETYLCHITOBIOSE BINDING PROTEIN DASA"/>
    <property type="match status" value="1"/>
</dbReference>